<reference evidence="2 3" key="1">
    <citation type="submission" date="2018-06" db="EMBL/GenBank/DDBJ databases">
        <title>Paenibacillus imtechensis sp. nov.</title>
        <authorList>
            <person name="Pinnaka A.K."/>
            <person name="Singh H."/>
            <person name="Kaur M."/>
        </authorList>
    </citation>
    <scope>NUCLEOTIDE SEQUENCE [LARGE SCALE GENOMIC DNA]</scope>
    <source>
        <strain evidence="2 3">SMB1</strain>
    </source>
</reference>
<dbReference type="InterPro" id="IPR003615">
    <property type="entry name" value="HNH_nuc"/>
</dbReference>
<evidence type="ECO:0000313" key="2">
    <source>
        <dbReference type="EMBL" id="PZD93015.1"/>
    </source>
</evidence>
<dbReference type="AlphaFoldDB" id="A0A2W1LD93"/>
<dbReference type="GO" id="GO:0051301">
    <property type="term" value="P:cell division"/>
    <property type="evidence" value="ECO:0007669"/>
    <property type="project" value="UniProtKB-KW"/>
</dbReference>
<dbReference type="EMBL" id="QKRB01000060">
    <property type="protein sequence ID" value="PZD93015.1"/>
    <property type="molecule type" value="Genomic_DNA"/>
</dbReference>
<sequence length="271" mass="30734">MSEGNGRPPIPEDIKREVRQRCGYGCVVCGNPLYEYDHIKEWAVVREHVAEDLTLLCDQHHKEVTNKLLPRTRIIEANKEPYNIKNKASKPYIFHYSGNNCIMDIGSNITEFNTSEELDDIKVSMIMIDGVSLLGFRIEGTNLLIHANVFDRHNQLILQIYDNELVYSISPWDIEFKGNKLTIREASRKILYSVRFDTPDRITIESANIYYNGVKLDVTKSGIKINDRIKYSGQKGKAFVHPGSAVGGIVIGYPSVSLPAILVVTDVDRYS</sequence>
<dbReference type="OrthoDB" id="2662325at2"/>
<organism evidence="2 3">
    <name type="scientific">Paenibacillus sambharensis</name>
    <dbReference type="NCBI Taxonomy" id="1803190"/>
    <lineage>
        <taxon>Bacteria</taxon>
        <taxon>Bacillati</taxon>
        <taxon>Bacillota</taxon>
        <taxon>Bacilli</taxon>
        <taxon>Bacillales</taxon>
        <taxon>Paenibacillaceae</taxon>
        <taxon>Paenibacillus</taxon>
    </lineage>
</organism>
<gene>
    <name evidence="2" type="ORF">DNH61_24820</name>
</gene>
<proteinExistence type="predicted"/>
<keyword evidence="3" id="KW-1185">Reference proteome</keyword>
<comment type="caution">
    <text evidence="2">The sequence shown here is derived from an EMBL/GenBank/DDBJ whole genome shotgun (WGS) entry which is preliminary data.</text>
</comment>
<keyword evidence="2" id="KW-0131">Cell cycle</keyword>
<evidence type="ECO:0000313" key="3">
    <source>
        <dbReference type="Proteomes" id="UP000249522"/>
    </source>
</evidence>
<dbReference type="CDD" id="cd00085">
    <property type="entry name" value="HNHc"/>
    <property type="match status" value="1"/>
</dbReference>
<dbReference type="Proteomes" id="UP000249522">
    <property type="component" value="Unassembled WGS sequence"/>
</dbReference>
<feature type="domain" description="HNH nuclease" evidence="1">
    <location>
        <begin position="13"/>
        <end position="62"/>
    </location>
</feature>
<name>A0A2W1LD93_9BACL</name>
<protein>
    <submittedName>
        <fullName evidence="2">Cell division protein</fullName>
    </submittedName>
</protein>
<dbReference type="RefSeq" id="WP_111149657.1">
    <property type="nucleotide sequence ID" value="NZ_QKRB01000060.1"/>
</dbReference>
<evidence type="ECO:0000259" key="1">
    <source>
        <dbReference type="SMART" id="SM00507"/>
    </source>
</evidence>
<keyword evidence="2" id="KW-0132">Cell division</keyword>
<dbReference type="SMART" id="SM00507">
    <property type="entry name" value="HNHc"/>
    <property type="match status" value="1"/>
</dbReference>
<accession>A0A2W1LD93</accession>